<dbReference type="Proteomes" id="UP000036403">
    <property type="component" value="Unassembled WGS sequence"/>
</dbReference>
<gene>
    <name evidence="1" type="ORF">RF55_6257</name>
</gene>
<dbReference type="PaxDb" id="67767-A0A0J7KTS1"/>
<evidence type="ECO:0000313" key="2">
    <source>
        <dbReference type="Proteomes" id="UP000036403"/>
    </source>
</evidence>
<reference evidence="1 2" key="1">
    <citation type="submission" date="2015-04" db="EMBL/GenBank/DDBJ databases">
        <title>Lasius niger genome sequencing.</title>
        <authorList>
            <person name="Konorov E.A."/>
            <person name="Nikitin M.A."/>
            <person name="Kirill M.V."/>
            <person name="Chang P."/>
        </authorList>
    </citation>
    <scope>NUCLEOTIDE SEQUENCE [LARGE SCALE GENOMIC DNA]</scope>
    <source>
        <tissue evidence="1">Whole</tissue>
    </source>
</reference>
<accession>A0A0J7KTS1</accession>
<dbReference type="AlphaFoldDB" id="A0A0J7KTS1"/>
<proteinExistence type="predicted"/>
<keyword evidence="1" id="KW-0675">Receptor</keyword>
<comment type="caution">
    <text evidence="1">The sequence shown here is derived from an EMBL/GenBank/DDBJ whole genome shotgun (WGS) entry which is preliminary data.</text>
</comment>
<keyword evidence="2" id="KW-1185">Reference proteome</keyword>
<organism evidence="1 2">
    <name type="scientific">Lasius niger</name>
    <name type="common">Black garden ant</name>
    <dbReference type="NCBI Taxonomy" id="67767"/>
    <lineage>
        <taxon>Eukaryota</taxon>
        <taxon>Metazoa</taxon>
        <taxon>Ecdysozoa</taxon>
        <taxon>Arthropoda</taxon>
        <taxon>Hexapoda</taxon>
        <taxon>Insecta</taxon>
        <taxon>Pterygota</taxon>
        <taxon>Neoptera</taxon>
        <taxon>Endopterygota</taxon>
        <taxon>Hymenoptera</taxon>
        <taxon>Apocrita</taxon>
        <taxon>Aculeata</taxon>
        <taxon>Formicoidea</taxon>
        <taxon>Formicidae</taxon>
        <taxon>Formicinae</taxon>
        <taxon>Lasius</taxon>
        <taxon>Lasius</taxon>
    </lineage>
</organism>
<dbReference type="STRING" id="67767.A0A0J7KTS1"/>
<dbReference type="EMBL" id="LBMM01003344">
    <property type="protein sequence ID" value="KMQ93629.1"/>
    <property type="molecule type" value="Genomic_DNA"/>
</dbReference>
<name>A0A0J7KTS1_LASNI</name>
<evidence type="ECO:0000313" key="1">
    <source>
        <dbReference type="EMBL" id="KMQ93629.1"/>
    </source>
</evidence>
<sequence>MLRTYTLSDPENYTSFINNNDVIHGIAKRPSIWKITSDDELPFLVTPATIERIRSNKAFGENTWNVHVILAKNIPSFDHITKDGSTFEWKPNDRFIVLIACQEEMLNKSRLDDILKTLWSKRKVHSVLVAEAIAVVNDTRIDQAVRTYNPFAKVNDSGS</sequence>
<protein>
    <submittedName>
        <fullName evidence="1">Glutamate receptor delta-2 subunit</fullName>
    </submittedName>
</protein>